<accession>A0A0F9UD12</accession>
<name>A0A0F9UD12_9ZZZZ</name>
<organism evidence="3">
    <name type="scientific">marine sediment metagenome</name>
    <dbReference type="NCBI Taxonomy" id="412755"/>
    <lineage>
        <taxon>unclassified sequences</taxon>
        <taxon>metagenomes</taxon>
        <taxon>ecological metagenomes</taxon>
    </lineage>
</organism>
<dbReference type="EMBL" id="LAZR01000106">
    <property type="protein sequence ID" value="KKN91070.1"/>
    <property type="molecule type" value="Genomic_DNA"/>
</dbReference>
<evidence type="ECO:0000256" key="2">
    <source>
        <dbReference type="SAM" id="MobiDB-lite"/>
    </source>
</evidence>
<evidence type="ECO:0000313" key="3">
    <source>
        <dbReference type="EMBL" id="KKN91070.1"/>
    </source>
</evidence>
<feature type="compositionally biased region" description="Basic and acidic residues" evidence="2">
    <location>
        <begin position="55"/>
        <end position="75"/>
    </location>
</feature>
<proteinExistence type="predicted"/>
<evidence type="ECO:0008006" key="4">
    <source>
        <dbReference type="Google" id="ProtNLM"/>
    </source>
</evidence>
<gene>
    <name evidence="3" type="ORF">LCGC14_0222720</name>
</gene>
<protein>
    <recommendedName>
        <fullName evidence="4">ATPase</fullName>
    </recommendedName>
</protein>
<feature type="coiled-coil region" evidence="1">
    <location>
        <begin position="206"/>
        <end position="282"/>
    </location>
</feature>
<reference evidence="3" key="1">
    <citation type="journal article" date="2015" name="Nature">
        <title>Complex archaea that bridge the gap between prokaryotes and eukaryotes.</title>
        <authorList>
            <person name="Spang A."/>
            <person name="Saw J.H."/>
            <person name="Jorgensen S.L."/>
            <person name="Zaremba-Niedzwiedzka K."/>
            <person name="Martijn J."/>
            <person name="Lind A.E."/>
            <person name="van Eijk R."/>
            <person name="Schleper C."/>
            <person name="Guy L."/>
            <person name="Ettema T.J."/>
        </authorList>
    </citation>
    <scope>NUCLEOTIDE SEQUENCE</scope>
</reference>
<dbReference type="AlphaFoldDB" id="A0A0F9UD12"/>
<keyword evidence="1" id="KW-0175">Coiled coil</keyword>
<feature type="region of interest" description="Disordered" evidence="2">
    <location>
        <begin position="50"/>
        <end position="85"/>
    </location>
</feature>
<sequence>MRLHLSVAAMNFQALRSVVAQGGPALERQVHFQSQLARIDMRDRDFEGGLSGIRATDDERPFHATDSDAADRPEAGVRAPLRPEPSSQTSGALWAICGALTLALIGLGYWSHQQQTHLQQQLVATQNSFARISEEAAGRLQVITGKVTATESSMSDVEQTRRALQALETRMAELADLIGGQAQALQRIEQGDETMQEEGAEQRTRLQTLAEQLAALNGRTEAYESNAATLAAQIQPLQAQIEGMAEQLAAIESLEQRLNTLNEQLEAQQQALQTVAAKVSDADVEQELLVLRSDLEQRLASITQELRSVDGFRLQTNRTLTTLQSQIRTLQQDTPQP</sequence>
<evidence type="ECO:0000256" key="1">
    <source>
        <dbReference type="SAM" id="Coils"/>
    </source>
</evidence>
<dbReference type="Gene3D" id="1.20.1270.70">
    <property type="entry name" value="Designed single chain three-helix bundle"/>
    <property type="match status" value="1"/>
</dbReference>
<comment type="caution">
    <text evidence="3">The sequence shown here is derived from an EMBL/GenBank/DDBJ whole genome shotgun (WGS) entry which is preliminary data.</text>
</comment>